<dbReference type="PANTHER" id="PTHR47572">
    <property type="entry name" value="LIPOPROTEIN-RELATED"/>
    <property type="match status" value="1"/>
</dbReference>
<name>A0ABT7JYI6_9HYPH</name>
<feature type="domain" description="SMP-30/Gluconolactonase/LRE-like region" evidence="1">
    <location>
        <begin position="96"/>
        <end position="257"/>
    </location>
</feature>
<evidence type="ECO:0000313" key="3">
    <source>
        <dbReference type="Proteomes" id="UP001172645"/>
    </source>
</evidence>
<dbReference type="Pfam" id="PF08450">
    <property type="entry name" value="SGL"/>
    <property type="match status" value="1"/>
</dbReference>
<dbReference type="InterPro" id="IPR013658">
    <property type="entry name" value="SGL"/>
</dbReference>
<sequence length="290" mass="31008">MNETIATGLRQPKAPVALTDGRIALVEADDSRRCLTMIAAGGIRREICRPGGRPSGLAVDGDNCFWVAGGPENSLVRISPEGRTLQVIEGGEDGPFLYPNDLAFGPAGLLYMTDSGVRISDLIEGSDINPDFFQAPYNGRVYQIDPAEGRVQRVLATGLLYANGIAFGPDGLLYYSETLTGKIYRQIVGGRQELFAQVMPAPAVKALCGPAGMAFDRNGMLYCTIYGQGEICMIDPTGKIAGRIRTDGARPSNIAFTLDGKFALITEQENGVVEKITAPRPGLPLHMPSI</sequence>
<dbReference type="InterPro" id="IPR011042">
    <property type="entry name" value="6-blade_b-propeller_TolB-like"/>
</dbReference>
<keyword evidence="3" id="KW-1185">Reference proteome</keyword>
<dbReference type="InterPro" id="IPR051262">
    <property type="entry name" value="SMP-30/CGR1_Lactonase"/>
</dbReference>
<dbReference type="EMBL" id="JARFYM010000019">
    <property type="protein sequence ID" value="MDL2401409.1"/>
    <property type="molecule type" value="Genomic_DNA"/>
</dbReference>
<evidence type="ECO:0000259" key="1">
    <source>
        <dbReference type="Pfam" id="PF08450"/>
    </source>
</evidence>
<dbReference type="RefSeq" id="WP_285870618.1">
    <property type="nucleotide sequence ID" value="NZ_JARFYM010000019.1"/>
</dbReference>
<organism evidence="2 3">
    <name type="scientific">Rhizobium mayense</name>
    <dbReference type="NCBI Taxonomy" id="1312184"/>
    <lineage>
        <taxon>Bacteria</taxon>
        <taxon>Pseudomonadati</taxon>
        <taxon>Pseudomonadota</taxon>
        <taxon>Alphaproteobacteria</taxon>
        <taxon>Hyphomicrobiales</taxon>
        <taxon>Rhizobiaceae</taxon>
        <taxon>Rhizobium/Agrobacterium group</taxon>
        <taxon>Rhizobium</taxon>
    </lineage>
</organism>
<accession>A0ABT7JYI6</accession>
<dbReference type="SUPFAM" id="SSF63829">
    <property type="entry name" value="Calcium-dependent phosphotriesterase"/>
    <property type="match status" value="1"/>
</dbReference>
<dbReference type="PANTHER" id="PTHR47572:SF5">
    <property type="entry name" value="BLR2277 PROTEIN"/>
    <property type="match status" value="1"/>
</dbReference>
<proteinExistence type="predicted"/>
<protein>
    <submittedName>
        <fullName evidence="2">SMP-30/gluconolactonase/LRE family protein</fullName>
    </submittedName>
</protein>
<reference evidence="2" key="1">
    <citation type="submission" date="2023-06" db="EMBL/GenBank/DDBJ databases">
        <title>Phylogenetic Diversity of Rhizobium strains.</title>
        <authorList>
            <person name="Moura F.T."/>
            <person name="Helene L.C.F."/>
            <person name="Hungria M."/>
        </authorList>
    </citation>
    <scope>NUCLEOTIDE SEQUENCE</scope>
    <source>
        <strain evidence="2">CCGE526</strain>
    </source>
</reference>
<gene>
    <name evidence="2" type="ORF">PY649_21100</name>
</gene>
<dbReference type="Gene3D" id="2.120.10.30">
    <property type="entry name" value="TolB, C-terminal domain"/>
    <property type="match status" value="1"/>
</dbReference>
<dbReference type="Proteomes" id="UP001172645">
    <property type="component" value="Unassembled WGS sequence"/>
</dbReference>
<comment type="caution">
    <text evidence="2">The sequence shown here is derived from an EMBL/GenBank/DDBJ whole genome shotgun (WGS) entry which is preliminary data.</text>
</comment>
<evidence type="ECO:0000313" key="2">
    <source>
        <dbReference type="EMBL" id="MDL2401409.1"/>
    </source>
</evidence>